<evidence type="ECO:0000313" key="6">
    <source>
        <dbReference type="RefSeq" id="XP_002137013.2"/>
    </source>
</evidence>
<feature type="transmembrane region" description="Helical" evidence="2">
    <location>
        <begin position="629"/>
        <end position="651"/>
    </location>
</feature>
<dbReference type="InterPro" id="IPR002656">
    <property type="entry name" value="Acyl_transf_3_dom"/>
</dbReference>
<accession>A0A6I8V1V1</accession>
<feature type="transmembrane region" description="Helical" evidence="2">
    <location>
        <begin position="203"/>
        <end position="227"/>
    </location>
</feature>
<reference evidence="6" key="2">
    <citation type="submission" date="2025-08" db="UniProtKB">
        <authorList>
            <consortium name="RefSeq"/>
        </authorList>
    </citation>
    <scope>IDENTIFICATION</scope>
    <source>
        <strain evidence="6">MV-25-SWS-2005</strain>
        <tissue evidence="6">Whole body</tissue>
    </source>
</reference>
<dbReference type="InterPro" id="IPR052728">
    <property type="entry name" value="O2_lipid_transport_reg"/>
</dbReference>
<feature type="domain" description="Nose resistant-to-fluoxetine protein N-terminal" evidence="4">
    <location>
        <begin position="67"/>
        <end position="197"/>
    </location>
</feature>
<gene>
    <name evidence="6" type="primary">LOC6896809</name>
</gene>
<feature type="transmembrane region" description="Helical" evidence="2">
    <location>
        <begin position="445"/>
        <end position="465"/>
    </location>
</feature>
<evidence type="ECO:0000256" key="3">
    <source>
        <dbReference type="SAM" id="SignalP"/>
    </source>
</evidence>
<feature type="transmembrane region" description="Helical" evidence="2">
    <location>
        <begin position="312"/>
        <end position="336"/>
    </location>
</feature>
<dbReference type="PANTHER" id="PTHR11161:SF0">
    <property type="entry name" value="O-ACYLTRANSFERASE LIKE PROTEIN"/>
    <property type="match status" value="1"/>
</dbReference>
<feature type="transmembrane region" description="Helical" evidence="2">
    <location>
        <begin position="518"/>
        <end position="539"/>
    </location>
</feature>
<feature type="region of interest" description="Disordered" evidence="1">
    <location>
        <begin position="666"/>
        <end position="707"/>
    </location>
</feature>
<keyword evidence="3" id="KW-0732">Signal</keyword>
<dbReference type="Proteomes" id="UP000001819">
    <property type="component" value="Chromosome 2"/>
</dbReference>
<dbReference type="GO" id="GO:0016747">
    <property type="term" value="F:acyltransferase activity, transferring groups other than amino-acyl groups"/>
    <property type="evidence" value="ECO:0007669"/>
    <property type="project" value="InterPro"/>
</dbReference>
<sequence length="707" mass="79141">MVNVLCSLLVCGLVLVSAEQLKDGDVLQDYQRLTGLRSLGVEFAEHFRNASLTDLDLFQSRIPSQDDLLCLEDMAQFMQALTAGKLWALRMIDAWGSIPSGLLYGNLVNFGNFDECIQISKEITSSHSINGKYCFLNVSFSSLPQYVSLLTNQYKIASCFPTSCSAATMNALLEQLMQKILNSNSINIQIREDSCQTSESKPWGGMTIFTVVLLGLMGTIVGLCTLYDYFLCPDQSSIPVTVKIFSARASSRAIFRIVDSKSNPNVISCLDGIRCMSLFWVVLGHGVGYSAGNPNINKLRTVLWLEEPFSNFILYAYFAVDSFFFIGGLLVAMVVLRSMEKSKGKLNVPMMYLHRFIRITPILAVAILVYVNLITVVADGPLGYIEYSDKEACEKGWFWTLLFVQNYATSNACLGHAWYLAVDMQLYIISPLLLIALYKWGKKAAAGIVVLLLLVTTCLFVTMMVNNESMLTKNGSKGGDGLDVYGSTHTHAGPWLTGFLFGYFLHLNRGRKFQLGRIIVWSGWLLSLAMIFTSIFAMYPASKFRAPPLTILEESLYYTLTRVGWPLALCWIVFACMQGHGGLADSFLSSPLWQPLSRLSYSVYIWHMFTLEVNSRILRTNTYFSNYNLMLNFWSVIGITVLMSYVLYIIIEAPFGGLDNLLRTRQPRAPSEQKPSSVDVQQDQLNDGRNLDEPEEPKEEATTTVSE</sequence>
<keyword evidence="2" id="KW-1133">Transmembrane helix</keyword>
<reference evidence="5" key="1">
    <citation type="submission" date="2024-06" db="UniProtKB">
        <authorList>
            <consortium name="RefSeq"/>
        </authorList>
    </citation>
    <scope>NUCLEOTIDE SEQUENCE [LARGE SCALE GENOMIC DNA]</scope>
    <source>
        <strain evidence="5">MV2-25</strain>
    </source>
</reference>
<keyword evidence="5" id="KW-1185">Reference proteome</keyword>
<dbReference type="PANTHER" id="PTHR11161">
    <property type="entry name" value="O-ACYLTRANSFERASE"/>
    <property type="match status" value="1"/>
</dbReference>
<dbReference type="AlphaFoldDB" id="A0A6I8V1V1"/>
<keyword evidence="2" id="KW-0472">Membrane</keyword>
<feature type="transmembrane region" description="Helical" evidence="2">
    <location>
        <begin position="417"/>
        <end position="438"/>
    </location>
</feature>
<feature type="transmembrane region" description="Helical" evidence="2">
    <location>
        <begin position="356"/>
        <end position="378"/>
    </location>
</feature>
<feature type="compositionally biased region" description="Polar residues" evidence="1">
    <location>
        <begin position="673"/>
        <end position="687"/>
    </location>
</feature>
<evidence type="ECO:0000256" key="2">
    <source>
        <dbReference type="SAM" id="Phobius"/>
    </source>
</evidence>
<keyword evidence="2" id="KW-0812">Transmembrane</keyword>
<feature type="transmembrane region" description="Helical" evidence="2">
    <location>
        <begin position="485"/>
        <end position="506"/>
    </location>
</feature>
<evidence type="ECO:0000256" key="1">
    <source>
        <dbReference type="SAM" id="MobiDB-lite"/>
    </source>
</evidence>
<protein>
    <submittedName>
        <fullName evidence="6">Nose resistant to fluoxetine protein 6-like</fullName>
    </submittedName>
</protein>
<feature type="transmembrane region" description="Helical" evidence="2">
    <location>
        <begin position="559"/>
        <end position="577"/>
    </location>
</feature>
<dbReference type="KEGG" id="dpo:6896809"/>
<organism evidence="5 6">
    <name type="scientific">Drosophila pseudoobscura pseudoobscura</name>
    <name type="common">Fruit fly</name>
    <dbReference type="NCBI Taxonomy" id="46245"/>
    <lineage>
        <taxon>Eukaryota</taxon>
        <taxon>Metazoa</taxon>
        <taxon>Ecdysozoa</taxon>
        <taxon>Arthropoda</taxon>
        <taxon>Hexapoda</taxon>
        <taxon>Insecta</taxon>
        <taxon>Pterygota</taxon>
        <taxon>Neoptera</taxon>
        <taxon>Endopterygota</taxon>
        <taxon>Diptera</taxon>
        <taxon>Brachycera</taxon>
        <taxon>Muscomorpha</taxon>
        <taxon>Ephydroidea</taxon>
        <taxon>Drosophilidae</taxon>
        <taxon>Drosophila</taxon>
        <taxon>Sophophora</taxon>
    </lineage>
</organism>
<dbReference type="InParanoid" id="A0A6I8V1V1"/>
<feature type="chain" id="PRO_5026069376" evidence="3">
    <location>
        <begin position="19"/>
        <end position="707"/>
    </location>
</feature>
<feature type="signal peptide" evidence="3">
    <location>
        <begin position="1"/>
        <end position="18"/>
    </location>
</feature>
<dbReference type="RefSeq" id="XP_002137013.2">
    <property type="nucleotide sequence ID" value="XM_002136977.3"/>
</dbReference>
<dbReference type="InterPro" id="IPR006621">
    <property type="entry name" value="Nose-resist-to-fluoxetine_N"/>
</dbReference>
<dbReference type="SMART" id="SM00703">
    <property type="entry name" value="NRF"/>
    <property type="match status" value="1"/>
</dbReference>
<name>A0A6I8V1V1_DROPS</name>
<dbReference type="Pfam" id="PF20146">
    <property type="entry name" value="NRF"/>
    <property type="match status" value="1"/>
</dbReference>
<evidence type="ECO:0000313" key="5">
    <source>
        <dbReference type="Proteomes" id="UP000001819"/>
    </source>
</evidence>
<evidence type="ECO:0000259" key="4">
    <source>
        <dbReference type="SMART" id="SM00703"/>
    </source>
</evidence>
<proteinExistence type="predicted"/>
<dbReference type="Pfam" id="PF01757">
    <property type="entry name" value="Acyl_transf_3"/>
    <property type="match status" value="1"/>
</dbReference>